<reference evidence="3" key="1">
    <citation type="submission" date="2024-07" db="EMBL/GenBank/DDBJ databases">
        <title>Two chromosome-level genome assemblies of Korean endemic species Abeliophyllum distichum and Forsythia ovata (Oleaceae).</title>
        <authorList>
            <person name="Jang H."/>
        </authorList>
    </citation>
    <scope>NUCLEOTIDE SEQUENCE [LARGE SCALE GENOMIC DNA]</scope>
</reference>
<gene>
    <name evidence="2" type="ORF">Fot_28993</name>
</gene>
<dbReference type="Proteomes" id="UP001604277">
    <property type="component" value="Unassembled WGS sequence"/>
</dbReference>
<organism evidence="2 3">
    <name type="scientific">Forsythia ovata</name>
    <dbReference type="NCBI Taxonomy" id="205694"/>
    <lineage>
        <taxon>Eukaryota</taxon>
        <taxon>Viridiplantae</taxon>
        <taxon>Streptophyta</taxon>
        <taxon>Embryophyta</taxon>
        <taxon>Tracheophyta</taxon>
        <taxon>Spermatophyta</taxon>
        <taxon>Magnoliopsida</taxon>
        <taxon>eudicotyledons</taxon>
        <taxon>Gunneridae</taxon>
        <taxon>Pentapetalae</taxon>
        <taxon>asterids</taxon>
        <taxon>lamiids</taxon>
        <taxon>Lamiales</taxon>
        <taxon>Oleaceae</taxon>
        <taxon>Forsythieae</taxon>
        <taxon>Forsythia</taxon>
    </lineage>
</organism>
<dbReference type="EMBL" id="JBFOLJ010000008">
    <property type="protein sequence ID" value="KAL2515022.1"/>
    <property type="molecule type" value="Genomic_DNA"/>
</dbReference>
<evidence type="ECO:0000256" key="1">
    <source>
        <dbReference type="SAM" id="MobiDB-lite"/>
    </source>
</evidence>
<dbReference type="AlphaFoldDB" id="A0ABD1TQL2"/>
<keyword evidence="3" id="KW-1185">Reference proteome</keyword>
<feature type="region of interest" description="Disordered" evidence="1">
    <location>
        <begin position="59"/>
        <end position="97"/>
    </location>
</feature>
<proteinExistence type="predicted"/>
<comment type="caution">
    <text evidence="2">The sequence shown here is derived from an EMBL/GenBank/DDBJ whole genome shotgun (WGS) entry which is preliminary data.</text>
</comment>
<evidence type="ECO:0000313" key="3">
    <source>
        <dbReference type="Proteomes" id="UP001604277"/>
    </source>
</evidence>
<accession>A0ABD1TQL2</accession>
<sequence>MGKKNRGSSVLERKGHTKFIIADKVLSLALSSNLAVKSTQGLSGPSTQGEIEEPFTEVTRKKRNQKGRVLASNQPSKTVNKHNALQHQHPSTLSQPQGYFLLRRMGSVLR</sequence>
<name>A0ABD1TQL2_9LAMI</name>
<evidence type="ECO:0000313" key="2">
    <source>
        <dbReference type="EMBL" id="KAL2515022.1"/>
    </source>
</evidence>
<feature type="compositionally biased region" description="Polar residues" evidence="1">
    <location>
        <begin position="71"/>
        <end position="97"/>
    </location>
</feature>
<protein>
    <submittedName>
        <fullName evidence="2">Uncharacterized protein</fullName>
    </submittedName>
</protein>